<evidence type="ECO:0000256" key="4">
    <source>
        <dbReference type="ARBA" id="ARBA00022679"/>
    </source>
</evidence>
<dbReference type="FunFam" id="3.40.50.11660:FF:000002">
    <property type="entry name" value="Alpha-(1,3)-fucosyltransferase"/>
    <property type="match status" value="1"/>
</dbReference>
<dbReference type="InterPro" id="IPR001503">
    <property type="entry name" value="Glyco_trans_10"/>
</dbReference>
<evidence type="ECO:0000313" key="18">
    <source>
        <dbReference type="EMBL" id="CAF4443517.1"/>
    </source>
</evidence>
<keyword evidence="5 11" id="KW-0812">Transmembrane</keyword>
<dbReference type="EMBL" id="CAJOBH010064912">
    <property type="protein sequence ID" value="CAF4443517.1"/>
    <property type="molecule type" value="Genomic_DNA"/>
</dbReference>
<name>A0A816ZSL8_9BILA</name>
<keyword evidence="9" id="KW-0325">Glycoprotein</keyword>
<organism evidence="15 19">
    <name type="scientific">Rotaria magnacalcarata</name>
    <dbReference type="NCBI Taxonomy" id="392030"/>
    <lineage>
        <taxon>Eukaryota</taxon>
        <taxon>Metazoa</taxon>
        <taxon>Spiralia</taxon>
        <taxon>Gnathifera</taxon>
        <taxon>Rotifera</taxon>
        <taxon>Eurotatoria</taxon>
        <taxon>Bdelloidea</taxon>
        <taxon>Philodinida</taxon>
        <taxon>Philodinidae</taxon>
        <taxon>Rotaria</taxon>
    </lineage>
</organism>
<dbReference type="PANTHER" id="PTHR11929:SF194">
    <property type="entry name" value="ALPHA-(1,3)-FUCOSYLTRANSFERASE 10"/>
    <property type="match status" value="1"/>
</dbReference>
<keyword evidence="4 11" id="KW-0808">Transferase</keyword>
<evidence type="ECO:0000256" key="2">
    <source>
        <dbReference type="ARBA" id="ARBA00008919"/>
    </source>
</evidence>
<keyword evidence="6" id="KW-0735">Signal-anchor</keyword>
<evidence type="ECO:0000256" key="9">
    <source>
        <dbReference type="ARBA" id="ARBA00023180"/>
    </source>
</evidence>
<evidence type="ECO:0000256" key="1">
    <source>
        <dbReference type="ARBA" id="ARBA00004922"/>
    </source>
</evidence>
<dbReference type="EC" id="2.4.1.-" evidence="11"/>
<dbReference type="Proteomes" id="UP000663855">
    <property type="component" value="Unassembled WGS sequence"/>
</dbReference>
<dbReference type="Proteomes" id="UP000663824">
    <property type="component" value="Unassembled WGS sequence"/>
</dbReference>
<dbReference type="GO" id="GO:0046920">
    <property type="term" value="F:alpha-(1-&gt;3)-fucosyltransferase activity"/>
    <property type="evidence" value="ECO:0007669"/>
    <property type="project" value="TreeGrafter"/>
</dbReference>
<dbReference type="EMBL" id="CAJNOV010008602">
    <property type="protein sequence ID" value="CAF1328042.1"/>
    <property type="molecule type" value="Genomic_DNA"/>
</dbReference>
<dbReference type="GO" id="GO:0032580">
    <property type="term" value="C:Golgi cisterna membrane"/>
    <property type="evidence" value="ECO:0007669"/>
    <property type="project" value="UniProtKB-SubCell"/>
</dbReference>
<dbReference type="UniPathway" id="UPA00378"/>
<comment type="caution">
    <text evidence="15">The sequence shown here is derived from an EMBL/GenBank/DDBJ whole genome shotgun (WGS) entry which is preliminary data.</text>
</comment>
<evidence type="ECO:0000256" key="3">
    <source>
        <dbReference type="ARBA" id="ARBA00022676"/>
    </source>
</evidence>
<dbReference type="EMBL" id="CAJNRE010020217">
    <property type="protein sequence ID" value="CAF2224522.1"/>
    <property type="molecule type" value="Genomic_DNA"/>
</dbReference>
<dbReference type="Proteomes" id="UP000663834">
    <property type="component" value="Unassembled WGS sequence"/>
</dbReference>
<reference evidence="15" key="1">
    <citation type="submission" date="2021-02" db="EMBL/GenBank/DDBJ databases">
        <authorList>
            <person name="Nowell W R."/>
        </authorList>
    </citation>
    <scope>NUCLEOTIDE SEQUENCE</scope>
</reference>
<comment type="pathway">
    <text evidence="1">Protein modification; protein glycosylation.</text>
</comment>
<keyword evidence="3 11" id="KW-0328">Glycosyltransferase</keyword>
<evidence type="ECO:0000313" key="19">
    <source>
        <dbReference type="Proteomes" id="UP000663824"/>
    </source>
</evidence>
<evidence type="ECO:0000313" key="14">
    <source>
        <dbReference type="EMBL" id="CAF1656532.1"/>
    </source>
</evidence>
<evidence type="ECO:0000256" key="5">
    <source>
        <dbReference type="ARBA" id="ARBA00022692"/>
    </source>
</evidence>
<proteinExistence type="inferred from homology"/>
<dbReference type="AlphaFoldDB" id="A0A816ZSL8"/>
<accession>A0A816ZSL8</accession>
<evidence type="ECO:0000313" key="15">
    <source>
        <dbReference type="EMBL" id="CAF2224522.1"/>
    </source>
</evidence>
<dbReference type="OrthoDB" id="9993460at2759"/>
<evidence type="ECO:0000256" key="6">
    <source>
        <dbReference type="ARBA" id="ARBA00022968"/>
    </source>
</evidence>
<evidence type="ECO:0000313" key="17">
    <source>
        <dbReference type="EMBL" id="CAF4403465.1"/>
    </source>
</evidence>
<evidence type="ECO:0000259" key="12">
    <source>
        <dbReference type="Pfam" id="PF00852"/>
    </source>
</evidence>
<keyword evidence="7 11" id="KW-1133">Transmembrane helix</keyword>
<keyword evidence="11" id="KW-0333">Golgi apparatus</keyword>
<evidence type="ECO:0000313" key="16">
    <source>
        <dbReference type="EMBL" id="CAF3851756.1"/>
    </source>
</evidence>
<dbReference type="Proteomes" id="UP000681720">
    <property type="component" value="Unassembled WGS sequence"/>
</dbReference>
<dbReference type="EMBL" id="CAJOBJ010057498">
    <property type="protein sequence ID" value="CAF4403465.1"/>
    <property type="molecule type" value="Genomic_DNA"/>
</dbReference>
<dbReference type="InterPro" id="IPR055270">
    <property type="entry name" value="Glyco_tran_10_C"/>
</dbReference>
<evidence type="ECO:0000256" key="8">
    <source>
        <dbReference type="ARBA" id="ARBA00023136"/>
    </source>
</evidence>
<protein>
    <recommendedName>
        <fullName evidence="11">Fucosyltransferase</fullName>
        <ecNumber evidence="11">2.4.1.-</ecNumber>
    </recommendedName>
</protein>
<feature type="domain" description="Fucosyltransferase C-terminal" evidence="12">
    <location>
        <begin position="266"/>
        <end position="446"/>
    </location>
</feature>
<dbReference type="PANTHER" id="PTHR11929">
    <property type="entry name" value="ALPHA- 1,3 -FUCOSYLTRANSFERASE"/>
    <property type="match status" value="1"/>
</dbReference>
<sequence>MFHRRRHLLRSCILFVVLPLLIFTIYSAFFSTFSFAPNLSNSTQSPVFSSTRTVSSQSTLRNGSIPDIFELSLWRLILTGGKGNQTLCETPSQYRSIVDAYCRAHNRENCSMIPCTLIYLTDEFTTNIECLRGGKFATGKQPDWICRKSPALELFTNSNRKPSICAEAYTTLTAELYGQALAPYRDEETSKWGLTLEGESIGYYPSVASKKRVLSLFDISLGYDRRFFDLITDKHLTDYVNKITNKHNRRLTINQVLRKKVKERAPILWINSNCDTPSNRTAYMLELMRYISVDVRGKCGNPSWNKSYTLLDPKFFAIEKTTLASEYLFTIAIENSLEYDYVTEKLWQPLAAGSVPLYLGAPNIDEWLPCYDYSCIINLRNFTSVEDVANLIHSLTRNRTRYIDYHRWRREEHVRPSFITMTDYFQEANKYSIECLICDMVHRNDHGTTRRKLLAANNPFNDTFPSLS</sequence>
<dbReference type="Pfam" id="PF00852">
    <property type="entry name" value="Glyco_transf_10"/>
    <property type="match status" value="1"/>
</dbReference>
<evidence type="ECO:0000256" key="10">
    <source>
        <dbReference type="ARBA" id="ARBA00060399"/>
    </source>
</evidence>
<dbReference type="Gene3D" id="3.40.50.11660">
    <property type="entry name" value="Glycosyl transferase family 10, C-terminal domain"/>
    <property type="match status" value="1"/>
</dbReference>
<evidence type="ECO:0000256" key="7">
    <source>
        <dbReference type="ARBA" id="ARBA00022989"/>
    </source>
</evidence>
<dbReference type="InterPro" id="IPR038577">
    <property type="entry name" value="GT10-like_C_sf"/>
</dbReference>
<dbReference type="Proteomes" id="UP000676336">
    <property type="component" value="Unassembled WGS sequence"/>
</dbReference>
<comment type="similarity">
    <text evidence="2 11">Belongs to the glycosyltransferase 10 family.</text>
</comment>
<gene>
    <name evidence="18" type="ORF">BYL167_LOCUS33431</name>
    <name evidence="13" type="ORF">CJN711_LOCUS18279</name>
    <name evidence="17" type="ORF">GIL414_LOCUS30269</name>
    <name evidence="14" type="ORF">KQP761_LOCUS31096</name>
    <name evidence="15" type="ORF">MBJ925_LOCUS36556</name>
    <name evidence="16" type="ORF">SMN809_LOCUS4057</name>
</gene>
<dbReference type="Proteomes" id="UP000681967">
    <property type="component" value="Unassembled WGS sequence"/>
</dbReference>
<feature type="transmembrane region" description="Helical" evidence="11">
    <location>
        <begin position="12"/>
        <end position="36"/>
    </location>
</feature>
<comment type="subcellular location">
    <subcellularLocation>
        <location evidence="10">Endomembrane system</location>
        <topology evidence="10">Single-pass type II membrane protein</topology>
    </subcellularLocation>
    <subcellularLocation>
        <location evidence="11">Golgi apparatus</location>
        <location evidence="11">Golgi stack membrane</location>
        <topology evidence="11">Single-pass type II membrane protein</topology>
    </subcellularLocation>
</comment>
<dbReference type="EMBL" id="CAJNOW010017313">
    <property type="protein sequence ID" value="CAF1656532.1"/>
    <property type="molecule type" value="Genomic_DNA"/>
</dbReference>
<evidence type="ECO:0000313" key="13">
    <source>
        <dbReference type="EMBL" id="CAF1328042.1"/>
    </source>
</evidence>
<evidence type="ECO:0000256" key="11">
    <source>
        <dbReference type="RuleBase" id="RU003832"/>
    </source>
</evidence>
<dbReference type="EMBL" id="CAJOBI010000902">
    <property type="protein sequence ID" value="CAF3851756.1"/>
    <property type="molecule type" value="Genomic_DNA"/>
</dbReference>
<keyword evidence="8 11" id="KW-0472">Membrane</keyword>
<dbReference type="SUPFAM" id="SSF53756">
    <property type="entry name" value="UDP-Glycosyltransferase/glycogen phosphorylase"/>
    <property type="match status" value="1"/>
</dbReference>